<dbReference type="EMBL" id="CAMXCT010000889">
    <property type="protein sequence ID" value="CAI3984405.1"/>
    <property type="molecule type" value="Genomic_DNA"/>
</dbReference>
<dbReference type="Proteomes" id="UP001152797">
    <property type="component" value="Unassembled WGS sequence"/>
</dbReference>
<feature type="compositionally biased region" description="Basic and acidic residues" evidence="1">
    <location>
        <begin position="537"/>
        <end position="547"/>
    </location>
</feature>
<evidence type="ECO:0000256" key="1">
    <source>
        <dbReference type="SAM" id="MobiDB-lite"/>
    </source>
</evidence>
<dbReference type="EMBL" id="CAMXCT030000889">
    <property type="protein sequence ID" value="CAL4771717.1"/>
    <property type="molecule type" value="Genomic_DNA"/>
</dbReference>
<dbReference type="EMBL" id="CAMXCT020000889">
    <property type="protein sequence ID" value="CAL1137780.1"/>
    <property type="molecule type" value="Genomic_DNA"/>
</dbReference>
<name>A0A9P1C3G4_9DINO</name>
<proteinExistence type="predicted"/>
<feature type="compositionally biased region" description="Basic and acidic residues" evidence="1">
    <location>
        <begin position="622"/>
        <end position="632"/>
    </location>
</feature>
<dbReference type="AlphaFoldDB" id="A0A9P1C3G4"/>
<accession>A0A9P1C3G4</accession>
<organism evidence="2">
    <name type="scientific">Cladocopium goreaui</name>
    <dbReference type="NCBI Taxonomy" id="2562237"/>
    <lineage>
        <taxon>Eukaryota</taxon>
        <taxon>Sar</taxon>
        <taxon>Alveolata</taxon>
        <taxon>Dinophyceae</taxon>
        <taxon>Suessiales</taxon>
        <taxon>Symbiodiniaceae</taxon>
        <taxon>Cladocopium</taxon>
    </lineage>
</organism>
<evidence type="ECO:0000313" key="3">
    <source>
        <dbReference type="EMBL" id="CAL4771717.1"/>
    </source>
</evidence>
<evidence type="ECO:0000313" key="2">
    <source>
        <dbReference type="EMBL" id="CAI3984405.1"/>
    </source>
</evidence>
<feature type="compositionally biased region" description="Low complexity" evidence="1">
    <location>
        <begin position="521"/>
        <end position="533"/>
    </location>
</feature>
<sequence length="694" mass="76699">MRSCYPDFVVGRRKAVALADGENTGAVPGNESEVGGFDDVELFLADHETAMQALAEVRRAQVQGLATKPKELELSGRPEEDRRLWADWRFAMTHYLGSKDQQYTSEIKAALERQCAGDEHTDSRDPSKIQTAVYATSHEVLSEHVKIAALRRLLPPEIKVHVNMLVKDTTTYADVKATVTEYEVAERRYAPLKEVSVYDHTSGAKTKCQICGKTNHAADKCYQRYKEGDAKGKVNQVTAPETGATVTVVRQQEADTSPETELRVTSTGVRSCTEDGRAMVLIDSGSDEYLCPEDFAPWRRTTTRRNGPVLRDAQGLNAQLKIGAEGGDVLQLDGMTFKVTRMLQSYYIPCYPMVPKDDCDWVQQIGSTKMMTIGDGVVKYKQRMRVEPSKIQLEEAKPEKAASARRVPVRQERVPRALPKALAKKSGETSVKQEETKSPKESKETRSPKESPETRLSKGSKETQGVKDVRKVQGQGPTTKESAKSPAAGGEDASDAKSKDVKGAMVVPQGAKSKPESQEIPASSAPSSGARGAPESKASETRGKSKEETEESTSSSYSDRYTRYRDTNSADYGRSSEEEEQDVKVEEEPTAGVRLKEAQRRPTEPAGPPPDRPTGRPKKRRSEWTEEEKRADNWNARQRKKARKVDNGQGSHPTQKGDGWGKSGKAKGKTKGKNKGKSHTPRRGLYTPTDQDFE</sequence>
<feature type="compositionally biased region" description="Basic and acidic residues" evidence="1">
    <location>
        <begin position="594"/>
        <end position="603"/>
    </location>
</feature>
<evidence type="ECO:0000313" key="4">
    <source>
        <dbReference type="Proteomes" id="UP001152797"/>
    </source>
</evidence>
<feature type="compositionally biased region" description="Basic residues" evidence="1">
    <location>
        <begin position="664"/>
        <end position="682"/>
    </location>
</feature>
<comment type="caution">
    <text evidence="2">The sequence shown here is derived from an EMBL/GenBank/DDBJ whole genome shotgun (WGS) entry which is preliminary data.</text>
</comment>
<keyword evidence="4" id="KW-1185">Reference proteome</keyword>
<feature type="region of interest" description="Disordered" evidence="1">
    <location>
        <begin position="395"/>
        <end position="694"/>
    </location>
</feature>
<gene>
    <name evidence="2" type="ORF">C1SCF055_LOCUS11947</name>
</gene>
<reference evidence="2" key="1">
    <citation type="submission" date="2022-10" db="EMBL/GenBank/DDBJ databases">
        <authorList>
            <person name="Chen Y."/>
            <person name="Dougan E. K."/>
            <person name="Chan C."/>
            <person name="Rhodes N."/>
            <person name="Thang M."/>
        </authorList>
    </citation>
    <scope>NUCLEOTIDE SEQUENCE</scope>
</reference>
<reference evidence="3 4" key="2">
    <citation type="submission" date="2024-05" db="EMBL/GenBank/DDBJ databases">
        <authorList>
            <person name="Chen Y."/>
            <person name="Shah S."/>
            <person name="Dougan E. K."/>
            <person name="Thang M."/>
            <person name="Chan C."/>
        </authorList>
    </citation>
    <scope>NUCLEOTIDE SEQUENCE [LARGE SCALE GENOMIC DNA]</scope>
</reference>
<protein>
    <submittedName>
        <fullName evidence="2">Uncharacterized protein</fullName>
    </submittedName>
</protein>
<feature type="compositionally biased region" description="Basic and acidic residues" evidence="1">
    <location>
        <begin position="425"/>
        <end position="471"/>
    </location>
</feature>